<proteinExistence type="predicted"/>
<reference evidence="1" key="1">
    <citation type="submission" date="2022-10" db="EMBL/GenBank/DDBJ databases">
        <title>Comparative genomic analysis of Cohnella hashimotonis sp. nov., isolated from the International Space Station.</title>
        <authorList>
            <person name="Simpson A."/>
            <person name="Venkateswaran K."/>
        </authorList>
    </citation>
    <scope>NUCLEOTIDE SEQUENCE</scope>
    <source>
        <strain evidence="1">DSM 28161</strain>
    </source>
</reference>
<accession>A0A9X4L4C5</accession>
<gene>
    <name evidence="1" type="ORF">OMP40_32845</name>
</gene>
<dbReference type="InterPro" id="IPR011044">
    <property type="entry name" value="Quino_amine_DH_bsu"/>
</dbReference>
<comment type="caution">
    <text evidence="1">The sequence shown here is derived from an EMBL/GenBank/DDBJ whole genome shotgun (WGS) entry which is preliminary data.</text>
</comment>
<evidence type="ECO:0000313" key="1">
    <source>
        <dbReference type="EMBL" id="MDG0813549.1"/>
    </source>
</evidence>
<evidence type="ECO:0000313" key="2">
    <source>
        <dbReference type="Proteomes" id="UP001153404"/>
    </source>
</evidence>
<protein>
    <recommendedName>
        <fullName evidence="3">WD40 repeat domain-containing protein</fullName>
    </recommendedName>
</protein>
<dbReference type="SUPFAM" id="SSF50969">
    <property type="entry name" value="YVTN repeat-like/Quinoprotein amine dehydrogenase"/>
    <property type="match status" value="1"/>
</dbReference>
<dbReference type="RefSeq" id="WP_277537555.1">
    <property type="nucleotide sequence ID" value="NZ_JAPDIA010000008.1"/>
</dbReference>
<dbReference type="AlphaFoldDB" id="A0A9X4L4C5"/>
<organism evidence="1 2">
    <name type="scientific">Cohnella rhizosphaerae</name>
    <dbReference type="NCBI Taxonomy" id="1457232"/>
    <lineage>
        <taxon>Bacteria</taxon>
        <taxon>Bacillati</taxon>
        <taxon>Bacillota</taxon>
        <taxon>Bacilli</taxon>
        <taxon>Bacillales</taxon>
        <taxon>Paenibacillaceae</taxon>
        <taxon>Cohnella</taxon>
    </lineage>
</organism>
<keyword evidence="2" id="KW-1185">Reference proteome</keyword>
<sequence>MQYDPATHTLVNLGKVSDNPKNLYSRPVWGEAPGFIFVYYGFDTKGLKVYDIAKGTFQEFGRPEAEIREINDRFICTQTEGQLDFYDPRTLQPLDDAGLADQLKPSKITLANGQQLPFIELEDGRLASFRGQDYFIVDKPSNPQDYDTPQPIALAQIPAKAPVTEIFTLVEDPKGRIWGASGFGQTIFRFDPATGEYWNSSSVCNEGGEVYGMVFVGDRLFTASYVGGDHTVYDPDQPWDQLNNVNPRTLRSVGPRLIRPEGRSVRGPDGGIWTGWSANYGVYGGGLSRVDTETLEVENWYDPIPERAIASVAADDQYVYFTTHSGTSGLSTRHDIPWQLGIWEPGKGLIDQYDYPASPNDTYGIAASQGKVAFAAGVEIHIFDVAERKVVHTVAVSQPCLWLLKLDDEHVAAFCGDELIRIHLHSGGSVLTVSAAGNDSSGYTDGRRRHLLLRYDFVVRHQGPGLERAELTLAGKDEAIVHIKTPSGLVTGRRFVSIAAMPLARRCPLFRGACRGLRIAAVVAGTLRIALAQRQRDAERVSGLEAEGVALREIFAVPPGVNDGDVADA</sequence>
<name>A0A9X4L4C5_9BACL</name>
<evidence type="ECO:0008006" key="3">
    <source>
        <dbReference type="Google" id="ProtNLM"/>
    </source>
</evidence>
<dbReference type="EMBL" id="JAPDIA010000008">
    <property type="protein sequence ID" value="MDG0813549.1"/>
    <property type="molecule type" value="Genomic_DNA"/>
</dbReference>
<dbReference type="Proteomes" id="UP001153404">
    <property type="component" value="Unassembled WGS sequence"/>
</dbReference>